<feature type="compositionally biased region" description="Pro residues" evidence="1">
    <location>
        <begin position="465"/>
        <end position="479"/>
    </location>
</feature>
<keyword evidence="4" id="KW-1185">Reference proteome</keyword>
<proteinExistence type="predicted"/>
<protein>
    <recommendedName>
        <fullName evidence="5">Isopenicillin N synthase-like Fe(2+) 2OG dioxygenase domain-containing protein</fullName>
    </recommendedName>
</protein>
<feature type="compositionally biased region" description="Polar residues" evidence="1">
    <location>
        <begin position="506"/>
        <end position="521"/>
    </location>
</feature>
<evidence type="ECO:0000256" key="1">
    <source>
        <dbReference type="SAM" id="MobiDB-lite"/>
    </source>
</evidence>
<sequence>MVLSKFASYSALAVAAAAVGVCAALDDYVVPAVDFSKLKSGADAALLQAMQQDGIVALQNVPQYAALREKYLAKAAACAVTARDNKAEFLLYRKLTDGTKRYTISTESGRKLSESGKETLEHCPGYLEVYQEFSKLVEDTVADVGKALDATQALHIATGSELTLTARELMEESVHLDHFHAYQAPEFTRKLSSSYRESTTDLSLEMHTDNGLMIAMTAPEYFDVADSGEVRSKNTRSEDAGLVIQTAEGKTVRPVLQADELVLMLGSGVDQWIKTTPKLRPVLHGMRFPRGLSYADGSNAEGHKVLRAWFGKMILMNTEHVMQNTGMSYGEYADHTTRYLMESNADLGFAAVACPPDRRLQASDSKCMTKICTLKAGADSSAMLNSCQVACNHDSTDDAKLCKANCECETQTVAGHNCWMLCVADLSTDVCPGEQKCNDGFTMATLAMKCSAGTVAPTTTTTPTSSPPTTPTPSSPSPKPSTTAPATTTSSPSASTSSGSEDGSAKVSSATDDAETVNATASSGSSSSSEDTSFEGLTTDSSASAANSTRTPTPSPTTSSAA</sequence>
<dbReference type="InterPro" id="IPR027443">
    <property type="entry name" value="IPNS-like_sf"/>
</dbReference>
<dbReference type="InParanoid" id="K3WVE2"/>
<reference evidence="4" key="2">
    <citation type="submission" date="2010-04" db="EMBL/GenBank/DDBJ databases">
        <authorList>
            <person name="Buell R."/>
            <person name="Hamilton J."/>
            <person name="Hostetler J."/>
        </authorList>
    </citation>
    <scope>NUCLEOTIDE SEQUENCE [LARGE SCALE GENOMIC DNA]</scope>
    <source>
        <strain evidence="4">DAOM:BR144</strain>
    </source>
</reference>
<dbReference type="EMBL" id="GL376599">
    <property type="status" value="NOT_ANNOTATED_CDS"/>
    <property type="molecule type" value="Genomic_DNA"/>
</dbReference>
<dbReference type="eggNOG" id="ENOG502RUXW">
    <property type="taxonomic scope" value="Eukaryota"/>
</dbReference>
<dbReference type="EnsemblProtists" id="PYU1_T008940">
    <property type="protein sequence ID" value="PYU1_T008940"/>
    <property type="gene ID" value="PYU1_G008922"/>
</dbReference>
<dbReference type="Proteomes" id="UP000019132">
    <property type="component" value="Unassembled WGS sequence"/>
</dbReference>
<feature type="region of interest" description="Disordered" evidence="1">
    <location>
        <begin position="456"/>
        <end position="562"/>
    </location>
</feature>
<dbReference type="PANTHER" id="PTHR40855">
    <property type="entry name" value="DIOX_N DOMAIN-CONTAINING PROTEIN"/>
    <property type="match status" value="1"/>
</dbReference>
<reference evidence="3" key="3">
    <citation type="submission" date="2015-02" db="UniProtKB">
        <authorList>
            <consortium name="EnsemblProtists"/>
        </authorList>
    </citation>
    <scope>IDENTIFICATION</scope>
    <source>
        <strain evidence="3">DAOM BR144</strain>
    </source>
</reference>
<keyword evidence="2" id="KW-0732">Signal</keyword>
<reference evidence="4" key="1">
    <citation type="journal article" date="2010" name="Genome Biol.">
        <title>Genome sequence of the necrotrophic plant pathogen Pythium ultimum reveals original pathogenicity mechanisms and effector repertoire.</title>
        <authorList>
            <person name="Levesque C.A."/>
            <person name="Brouwer H."/>
            <person name="Cano L."/>
            <person name="Hamilton J.P."/>
            <person name="Holt C."/>
            <person name="Huitema E."/>
            <person name="Raffaele S."/>
            <person name="Robideau G.P."/>
            <person name="Thines M."/>
            <person name="Win J."/>
            <person name="Zerillo M.M."/>
            <person name="Beakes G.W."/>
            <person name="Boore J.L."/>
            <person name="Busam D."/>
            <person name="Dumas B."/>
            <person name="Ferriera S."/>
            <person name="Fuerstenberg S.I."/>
            <person name="Gachon C.M."/>
            <person name="Gaulin E."/>
            <person name="Govers F."/>
            <person name="Grenville-Briggs L."/>
            <person name="Horner N."/>
            <person name="Hostetler J."/>
            <person name="Jiang R.H."/>
            <person name="Johnson J."/>
            <person name="Krajaejun T."/>
            <person name="Lin H."/>
            <person name="Meijer H.J."/>
            <person name="Moore B."/>
            <person name="Morris P."/>
            <person name="Phuntmart V."/>
            <person name="Puiu D."/>
            <person name="Shetty J."/>
            <person name="Stajich J.E."/>
            <person name="Tripathy S."/>
            <person name="Wawra S."/>
            <person name="van West P."/>
            <person name="Whitty B.R."/>
            <person name="Coutinho P.M."/>
            <person name="Henrissat B."/>
            <person name="Martin F."/>
            <person name="Thomas P.D."/>
            <person name="Tyler B.M."/>
            <person name="De Vries R.P."/>
            <person name="Kamoun S."/>
            <person name="Yandell M."/>
            <person name="Tisserat N."/>
            <person name="Buell C.R."/>
        </authorList>
    </citation>
    <scope>NUCLEOTIDE SEQUENCE</scope>
    <source>
        <strain evidence="4">DAOM:BR144</strain>
    </source>
</reference>
<feature type="compositionally biased region" description="Low complexity" evidence="1">
    <location>
        <begin position="538"/>
        <end position="562"/>
    </location>
</feature>
<dbReference type="OMA" id="PGEQKCN"/>
<dbReference type="VEuPathDB" id="FungiDB:PYU1_G008922"/>
<feature type="compositionally biased region" description="Low complexity" evidence="1">
    <location>
        <begin position="480"/>
        <end position="498"/>
    </location>
</feature>
<name>K3WVE2_GLOUD</name>
<feature type="signal peptide" evidence="2">
    <location>
        <begin position="1"/>
        <end position="23"/>
    </location>
</feature>
<organism evidence="3 4">
    <name type="scientific">Globisporangium ultimum (strain ATCC 200006 / CBS 805.95 / DAOM BR144)</name>
    <name type="common">Pythium ultimum</name>
    <dbReference type="NCBI Taxonomy" id="431595"/>
    <lineage>
        <taxon>Eukaryota</taxon>
        <taxon>Sar</taxon>
        <taxon>Stramenopiles</taxon>
        <taxon>Oomycota</taxon>
        <taxon>Peronosporomycetes</taxon>
        <taxon>Pythiales</taxon>
        <taxon>Pythiaceae</taxon>
        <taxon>Globisporangium</taxon>
    </lineage>
</organism>
<evidence type="ECO:0000256" key="2">
    <source>
        <dbReference type="SAM" id="SignalP"/>
    </source>
</evidence>
<accession>K3WVE2</accession>
<dbReference type="PANTHER" id="PTHR40855:SF1">
    <property type="entry name" value="CLAVAMINATE SYNTHASE-LIKE PROTEIN"/>
    <property type="match status" value="1"/>
</dbReference>
<evidence type="ECO:0000313" key="3">
    <source>
        <dbReference type="EnsemblProtists" id="PYU1_T008940"/>
    </source>
</evidence>
<dbReference type="STRING" id="431595.K3WVE2"/>
<dbReference type="Gene3D" id="2.60.120.330">
    <property type="entry name" value="B-lactam Antibiotic, Isopenicillin N Synthase, Chain"/>
    <property type="match status" value="1"/>
</dbReference>
<dbReference type="HOGENOM" id="CLU_025768_0_0_1"/>
<feature type="chain" id="PRO_5003868142" description="Isopenicillin N synthase-like Fe(2+) 2OG dioxygenase domain-containing protein" evidence="2">
    <location>
        <begin position="24"/>
        <end position="562"/>
    </location>
</feature>
<dbReference type="AlphaFoldDB" id="K3WVE2"/>
<evidence type="ECO:0000313" key="4">
    <source>
        <dbReference type="Proteomes" id="UP000019132"/>
    </source>
</evidence>
<evidence type="ECO:0008006" key="5">
    <source>
        <dbReference type="Google" id="ProtNLM"/>
    </source>
</evidence>